<name>A0A401P5L2_SCYTO</name>
<accession>A0A401P5L2</accession>
<dbReference type="EMBL" id="BFAA01004469">
    <property type="protein sequence ID" value="GCB68386.1"/>
    <property type="molecule type" value="Genomic_DNA"/>
</dbReference>
<dbReference type="Proteomes" id="UP000288216">
    <property type="component" value="Unassembled WGS sequence"/>
</dbReference>
<evidence type="ECO:0000313" key="1">
    <source>
        <dbReference type="EMBL" id="GCB68386.1"/>
    </source>
</evidence>
<proteinExistence type="predicted"/>
<protein>
    <submittedName>
        <fullName evidence="1">Uncharacterized protein</fullName>
    </submittedName>
</protein>
<evidence type="ECO:0000313" key="2">
    <source>
        <dbReference type="Proteomes" id="UP000288216"/>
    </source>
</evidence>
<sequence>MVAGRWAGRGGGQLLRQLLGEQSFTHPGKDYGKNSPALPAGGIFLFLRSRPTVSQVKTIGRILQPFLPVGSSCSAEVDPQWHRYYSNKPLNLLHWFLNLSKDV</sequence>
<comment type="caution">
    <text evidence="1">The sequence shown here is derived from an EMBL/GenBank/DDBJ whole genome shotgun (WGS) entry which is preliminary data.</text>
</comment>
<dbReference type="AlphaFoldDB" id="A0A401P5L2"/>
<reference evidence="1 2" key="1">
    <citation type="journal article" date="2018" name="Nat. Ecol. Evol.">
        <title>Shark genomes provide insights into elasmobranch evolution and the origin of vertebrates.</title>
        <authorList>
            <person name="Hara Y"/>
            <person name="Yamaguchi K"/>
            <person name="Onimaru K"/>
            <person name="Kadota M"/>
            <person name="Koyanagi M"/>
            <person name="Keeley SD"/>
            <person name="Tatsumi K"/>
            <person name="Tanaka K"/>
            <person name="Motone F"/>
            <person name="Kageyama Y"/>
            <person name="Nozu R"/>
            <person name="Adachi N"/>
            <person name="Nishimura O"/>
            <person name="Nakagawa R"/>
            <person name="Tanegashima C"/>
            <person name="Kiyatake I"/>
            <person name="Matsumoto R"/>
            <person name="Murakumo K"/>
            <person name="Nishida K"/>
            <person name="Terakita A"/>
            <person name="Kuratani S"/>
            <person name="Sato K"/>
            <person name="Hyodo S Kuraku.S."/>
        </authorList>
    </citation>
    <scope>NUCLEOTIDE SEQUENCE [LARGE SCALE GENOMIC DNA]</scope>
</reference>
<gene>
    <name evidence="1" type="ORF">scyTo_0010393</name>
</gene>
<keyword evidence="2" id="KW-1185">Reference proteome</keyword>
<organism evidence="1 2">
    <name type="scientific">Scyliorhinus torazame</name>
    <name type="common">Cloudy catshark</name>
    <name type="synonym">Catulus torazame</name>
    <dbReference type="NCBI Taxonomy" id="75743"/>
    <lineage>
        <taxon>Eukaryota</taxon>
        <taxon>Metazoa</taxon>
        <taxon>Chordata</taxon>
        <taxon>Craniata</taxon>
        <taxon>Vertebrata</taxon>
        <taxon>Chondrichthyes</taxon>
        <taxon>Elasmobranchii</taxon>
        <taxon>Galeomorphii</taxon>
        <taxon>Galeoidea</taxon>
        <taxon>Carcharhiniformes</taxon>
        <taxon>Scyliorhinidae</taxon>
        <taxon>Scyliorhinus</taxon>
    </lineage>
</organism>